<dbReference type="AlphaFoldDB" id="A0A388L473"/>
<name>A0A388L473_CHABU</name>
<comment type="caution">
    <text evidence="1">The sequence shown here is derived from an EMBL/GenBank/DDBJ whole genome shotgun (WGS) entry which is preliminary data.</text>
</comment>
<protein>
    <submittedName>
        <fullName evidence="1">Uncharacterized protein</fullName>
    </submittedName>
</protein>
<evidence type="ECO:0000313" key="2">
    <source>
        <dbReference type="Proteomes" id="UP000265515"/>
    </source>
</evidence>
<evidence type="ECO:0000313" key="1">
    <source>
        <dbReference type="EMBL" id="GBG77097.1"/>
    </source>
</evidence>
<keyword evidence="2" id="KW-1185">Reference proteome</keyword>
<gene>
    <name evidence="1" type="ORF">CBR_g23423</name>
</gene>
<accession>A0A388L473</accession>
<dbReference type="Gramene" id="GBG77097">
    <property type="protein sequence ID" value="GBG77097"/>
    <property type="gene ID" value="CBR_g23423"/>
</dbReference>
<dbReference type="Proteomes" id="UP000265515">
    <property type="component" value="Unassembled WGS sequence"/>
</dbReference>
<sequence length="182" mass="20023">MKRHVSVVGRTRTFVRGTRTLQLLLLCQVTCGGRTKMRRSWDKGKILPIRLDMSGAILACPVVVVHVLKNWQESYEACLLTTSSRWLQCQIHLEKSHLHIMPSSKSGLALEGGEGHAQVFPASVGAVEAVLQSLSNRPLDLQECQDRGAHKQKAGDIKQRGGGHAQVFLAFVRAVEAVLQPV</sequence>
<proteinExistence type="predicted"/>
<dbReference type="EMBL" id="BFEA01000260">
    <property type="protein sequence ID" value="GBG77097.1"/>
    <property type="molecule type" value="Genomic_DNA"/>
</dbReference>
<organism evidence="1 2">
    <name type="scientific">Chara braunii</name>
    <name type="common">Braun's stonewort</name>
    <dbReference type="NCBI Taxonomy" id="69332"/>
    <lineage>
        <taxon>Eukaryota</taxon>
        <taxon>Viridiplantae</taxon>
        <taxon>Streptophyta</taxon>
        <taxon>Charophyceae</taxon>
        <taxon>Charales</taxon>
        <taxon>Characeae</taxon>
        <taxon>Chara</taxon>
    </lineage>
</organism>
<reference evidence="1 2" key="1">
    <citation type="journal article" date="2018" name="Cell">
        <title>The Chara Genome: Secondary Complexity and Implications for Plant Terrestrialization.</title>
        <authorList>
            <person name="Nishiyama T."/>
            <person name="Sakayama H."/>
            <person name="Vries J.D."/>
            <person name="Buschmann H."/>
            <person name="Saint-Marcoux D."/>
            <person name="Ullrich K.K."/>
            <person name="Haas F.B."/>
            <person name="Vanderstraeten L."/>
            <person name="Becker D."/>
            <person name="Lang D."/>
            <person name="Vosolsobe S."/>
            <person name="Rombauts S."/>
            <person name="Wilhelmsson P.K.I."/>
            <person name="Janitza P."/>
            <person name="Kern R."/>
            <person name="Heyl A."/>
            <person name="Rumpler F."/>
            <person name="Villalobos L.I.A.C."/>
            <person name="Clay J.M."/>
            <person name="Skokan R."/>
            <person name="Toyoda A."/>
            <person name="Suzuki Y."/>
            <person name="Kagoshima H."/>
            <person name="Schijlen E."/>
            <person name="Tajeshwar N."/>
            <person name="Catarino B."/>
            <person name="Hetherington A.J."/>
            <person name="Saltykova A."/>
            <person name="Bonnot C."/>
            <person name="Breuninger H."/>
            <person name="Symeonidi A."/>
            <person name="Radhakrishnan G.V."/>
            <person name="Van Nieuwerburgh F."/>
            <person name="Deforce D."/>
            <person name="Chang C."/>
            <person name="Karol K.G."/>
            <person name="Hedrich R."/>
            <person name="Ulvskov P."/>
            <person name="Glockner G."/>
            <person name="Delwiche C.F."/>
            <person name="Petrasek J."/>
            <person name="Van de Peer Y."/>
            <person name="Friml J."/>
            <person name="Beilby M."/>
            <person name="Dolan L."/>
            <person name="Kohara Y."/>
            <person name="Sugano S."/>
            <person name="Fujiyama A."/>
            <person name="Delaux P.-M."/>
            <person name="Quint M."/>
            <person name="TheiBen G."/>
            <person name="Hagemann M."/>
            <person name="Harholt J."/>
            <person name="Dunand C."/>
            <person name="Zachgo S."/>
            <person name="Langdale J."/>
            <person name="Maumus F."/>
            <person name="Straeten D.V.D."/>
            <person name="Gould S.B."/>
            <person name="Rensing S.A."/>
        </authorList>
    </citation>
    <scope>NUCLEOTIDE SEQUENCE [LARGE SCALE GENOMIC DNA]</scope>
    <source>
        <strain evidence="1 2">S276</strain>
    </source>
</reference>